<dbReference type="Gene3D" id="1.20.1070.10">
    <property type="entry name" value="Rhodopsin 7-helix transmembrane proteins"/>
    <property type="match status" value="1"/>
</dbReference>
<reference evidence="8" key="1">
    <citation type="submission" date="2020-12" db="UniProtKB">
        <authorList>
            <consortium name="WormBaseParasite"/>
        </authorList>
    </citation>
    <scope>IDENTIFICATION</scope>
    <source>
        <strain evidence="8">MHco3</strain>
    </source>
</reference>
<organism evidence="7 8">
    <name type="scientific">Haemonchus contortus</name>
    <name type="common">Barber pole worm</name>
    <dbReference type="NCBI Taxonomy" id="6289"/>
    <lineage>
        <taxon>Eukaryota</taxon>
        <taxon>Metazoa</taxon>
        <taxon>Ecdysozoa</taxon>
        <taxon>Nematoda</taxon>
        <taxon>Chromadorea</taxon>
        <taxon>Rhabditida</taxon>
        <taxon>Rhabditina</taxon>
        <taxon>Rhabditomorpha</taxon>
        <taxon>Strongyloidea</taxon>
        <taxon>Trichostrongylidae</taxon>
        <taxon>Haemonchus</taxon>
    </lineage>
</organism>
<keyword evidence="3 5" id="KW-1133">Transmembrane helix</keyword>
<dbReference type="GO" id="GO:0016020">
    <property type="term" value="C:membrane"/>
    <property type="evidence" value="ECO:0007669"/>
    <property type="project" value="UniProtKB-SubCell"/>
</dbReference>
<sequence>ITPPADLVPMPMVIATLALSMVGVLGNGMVILATIMSRSLRNRCNVLICILAISDFFICIYLVQLRILMLQKWYLRPNIDCYIYSIYGLFTLNVQAGMGLVLGVDRLLAVSLPIRYSRLPKKIYVSLMVVILLFAAFMTLYGYVDATDQPVPVCLPPTAYNGRSRFVWVGSNFVISLMVISVYGAAHAKCRKLNAVSNHQQSIDRIRRLLNSLSIVMGVYISCWFVTIVGLIVTLLCPLPTEVVKEINQQLGWLVIINASTNFFIYLWRAPEYRRAFLNVLQLGRVQSSTVSELPSNKSQIAATRRSTIFKPSVP</sequence>
<feature type="transmembrane region" description="Helical" evidence="5">
    <location>
        <begin position="209"/>
        <end position="236"/>
    </location>
</feature>
<dbReference type="InterPro" id="IPR019424">
    <property type="entry name" value="7TM_GPCR_Srsx"/>
</dbReference>
<evidence type="ECO:0000259" key="6">
    <source>
        <dbReference type="PROSITE" id="PS50262"/>
    </source>
</evidence>
<evidence type="ECO:0000256" key="1">
    <source>
        <dbReference type="ARBA" id="ARBA00004370"/>
    </source>
</evidence>
<evidence type="ECO:0000313" key="7">
    <source>
        <dbReference type="Proteomes" id="UP000025227"/>
    </source>
</evidence>
<dbReference type="InterPro" id="IPR047130">
    <property type="entry name" value="7TM_GPCR_Srsx_nematod"/>
</dbReference>
<dbReference type="AlphaFoldDB" id="A0A7I4YS14"/>
<evidence type="ECO:0000256" key="5">
    <source>
        <dbReference type="SAM" id="Phobius"/>
    </source>
</evidence>
<feature type="transmembrane region" description="Helical" evidence="5">
    <location>
        <begin position="251"/>
        <end position="268"/>
    </location>
</feature>
<dbReference type="InterPro" id="IPR000276">
    <property type="entry name" value="GPCR_Rhodpsn"/>
</dbReference>
<dbReference type="OMA" id="AHIRCRI"/>
<dbReference type="CDD" id="cd00637">
    <property type="entry name" value="7tm_classA_rhodopsin-like"/>
    <property type="match status" value="1"/>
</dbReference>
<feature type="transmembrane region" description="Helical" evidence="5">
    <location>
        <begin position="123"/>
        <end position="143"/>
    </location>
</feature>
<feature type="transmembrane region" description="Helical" evidence="5">
    <location>
        <begin position="166"/>
        <end position="188"/>
    </location>
</feature>
<keyword evidence="7" id="KW-1185">Reference proteome</keyword>
<accession>A0A7I4YS14</accession>
<dbReference type="PANTHER" id="PTHR23360:SF16">
    <property type="entry name" value="G-PROTEIN COUPLED RECEPTORS FAMILY 1 PROFILE DOMAIN-CONTAINING PROTEIN"/>
    <property type="match status" value="1"/>
</dbReference>
<dbReference type="SUPFAM" id="SSF81321">
    <property type="entry name" value="Family A G protein-coupled receptor-like"/>
    <property type="match status" value="1"/>
</dbReference>
<proteinExistence type="predicted"/>
<evidence type="ECO:0000256" key="3">
    <source>
        <dbReference type="ARBA" id="ARBA00022989"/>
    </source>
</evidence>
<dbReference type="Pfam" id="PF10320">
    <property type="entry name" value="7TM_GPCR_Srsx"/>
    <property type="match status" value="1"/>
</dbReference>
<keyword evidence="4 5" id="KW-0472">Membrane</keyword>
<feature type="transmembrane region" description="Helical" evidence="5">
    <location>
        <begin position="83"/>
        <end position="102"/>
    </location>
</feature>
<dbReference type="PROSITE" id="PS50262">
    <property type="entry name" value="G_PROTEIN_RECEP_F1_2"/>
    <property type="match status" value="1"/>
</dbReference>
<dbReference type="InterPro" id="IPR017452">
    <property type="entry name" value="GPCR_Rhodpsn_7TM"/>
</dbReference>
<keyword evidence="2 5" id="KW-0812">Transmembrane</keyword>
<feature type="transmembrane region" description="Helical" evidence="5">
    <location>
        <begin position="12"/>
        <end position="32"/>
    </location>
</feature>
<dbReference type="WBParaSite" id="HCON_00127265-00001">
    <property type="protein sequence ID" value="HCON_00127265-00001"/>
    <property type="gene ID" value="HCON_00127265"/>
</dbReference>
<feature type="transmembrane region" description="Helical" evidence="5">
    <location>
        <begin position="44"/>
        <end position="63"/>
    </location>
</feature>
<comment type="subcellular location">
    <subcellularLocation>
        <location evidence="1">Membrane</location>
    </subcellularLocation>
</comment>
<evidence type="ECO:0000256" key="4">
    <source>
        <dbReference type="ARBA" id="ARBA00023136"/>
    </source>
</evidence>
<dbReference type="PRINTS" id="PR00237">
    <property type="entry name" value="GPCRRHODOPSN"/>
</dbReference>
<protein>
    <submittedName>
        <fullName evidence="8">G_PROTEIN_RECEP_F1_2 domain-containing protein</fullName>
    </submittedName>
</protein>
<feature type="domain" description="G-protein coupled receptors family 1 profile" evidence="6">
    <location>
        <begin position="26"/>
        <end position="266"/>
    </location>
</feature>
<evidence type="ECO:0000256" key="2">
    <source>
        <dbReference type="ARBA" id="ARBA00022692"/>
    </source>
</evidence>
<dbReference type="GO" id="GO:0004930">
    <property type="term" value="F:G protein-coupled receptor activity"/>
    <property type="evidence" value="ECO:0007669"/>
    <property type="project" value="InterPro"/>
</dbReference>
<dbReference type="SMART" id="SM01381">
    <property type="entry name" value="7TM_GPCR_Srsx"/>
    <property type="match status" value="1"/>
</dbReference>
<dbReference type="OrthoDB" id="5863619at2759"/>
<name>A0A7I4YS14_HAECO</name>
<dbReference type="Proteomes" id="UP000025227">
    <property type="component" value="Unplaced"/>
</dbReference>
<dbReference type="PANTHER" id="PTHR23360">
    <property type="entry name" value="G-PROTEIN COUPLED RECEPTORS FAMILY 1 PROFILE DOMAIN-CONTAINING PROTEIN-RELATED"/>
    <property type="match status" value="1"/>
</dbReference>
<evidence type="ECO:0000313" key="8">
    <source>
        <dbReference type="WBParaSite" id="HCON_00127265-00001"/>
    </source>
</evidence>